<name>A0ABV7YV77_9BACT</name>
<dbReference type="RefSeq" id="WP_379836192.1">
    <property type="nucleotide sequence ID" value="NZ_JBHRYQ010000001.1"/>
</dbReference>
<evidence type="ECO:0000256" key="1">
    <source>
        <dbReference type="SAM" id="Coils"/>
    </source>
</evidence>
<dbReference type="Proteomes" id="UP001595616">
    <property type="component" value="Unassembled WGS sequence"/>
</dbReference>
<sequence>MKTNWLKFLFGLSFLIISYILFLTFNYFFKSKEYNELVDHTFEVRNIISEIRSEMRSEVALQRSFIITKDSSFLIKYQDRIKRMDDRMKDLRANITDNEVQIKNFEKLDSLIKQRNLILEMEVNNSGDIELIKKSIVSTINEAVTTLNQFTLMDEIEAKLLENRYQKQKSGYNNLPIALTLLGIISLALLYFIYTKQKNDIAEKLVTIKNKKMIMDRLVDSNVKLEKFANLASHDMQEPLRKIQMFVDTARIAYEKNNNMDFEKYLSKIEKTSLEAIETVKRILDEAQLKATTGEMAMLRISSLIYEVVAENKLPNNLKIDIDKNQDDFMLLNKEELKILFEKIIIFLSSKAKANEVIIIEQQQIKAKYESFIRLGFYVRPETSKVKPDLIKAIDGNIKLLKDKALKPSEYFELELFDSILSKHNGYFTSNESENGNSLFILGFSVL</sequence>
<dbReference type="InterPro" id="IPR007891">
    <property type="entry name" value="CHASE3"/>
</dbReference>
<evidence type="ECO:0000313" key="5">
    <source>
        <dbReference type="Proteomes" id="UP001595616"/>
    </source>
</evidence>
<dbReference type="SUPFAM" id="SSF47384">
    <property type="entry name" value="Homodimeric domain of signal transducing histidine kinase"/>
    <property type="match status" value="1"/>
</dbReference>
<reference evidence="5" key="1">
    <citation type="journal article" date="2019" name="Int. J. Syst. Evol. Microbiol.">
        <title>The Global Catalogue of Microorganisms (GCM) 10K type strain sequencing project: providing services to taxonomists for standard genome sequencing and annotation.</title>
        <authorList>
            <consortium name="The Broad Institute Genomics Platform"/>
            <consortium name="The Broad Institute Genome Sequencing Center for Infectious Disease"/>
            <person name="Wu L."/>
            <person name="Ma J."/>
        </authorList>
    </citation>
    <scope>NUCLEOTIDE SEQUENCE [LARGE SCALE GENOMIC DNA]</scope>
    <source>
        <strain evidence="5">CECT 7956</strain>
    </source>
</reference>
<keyword evidence="2" id="KW-0472">Membrane</keyword>
<keyword evidence="1" id="KW-0175">Coiled coil</keyword>
<keyword evidence="2" id="KW-0812">Transmembrane</keyword>
<feature type="coiled-coil region" evidence="1">
    <location>
        <begin position="74"/>
        <end position="108"/>
    </location>
</feature>
<accession>A0ABV7YV77</accession>
<comment type="caution">
    <text evidence="4">The sequence shown here is derived from an EMBL/GenBank/DDBJ whole genome shotgun (WGS) entry which is preliminary data.</text>
</comment>
<evidence type="ECO:0000259" key="3">
    <source>
        <dbReference type="Pfam" id="PF05227"/>
    </source>
</evidence>
<evidence type="ECO:0000313" key="4">
    <source>
        <dbReference type="EMBL" id="MFC3810235.1"/>
    </source>
</evidence>
<dbReference type="Gene3D" id="1.10.287.130">
    <property type="match status" value="1"/>
</dbReference>
<keyword evidence="2" id="KW-1133">Transmembrane helix</keyword>
<evidence type="ECO:0000256" key="2">
    <source>
        <dbReference type="SAM" id="Phobius"/>
    </source>
</evidence>
<dbReference type="EMBL" id="JBHRYQ010000001">
    <property type="protein sequence ID" value="MFC3810235.1"/>
    <property type="molecule type" value="Genomic_DNA"/>
</dbReference>
<dbReference type="Pfam" id="PF05227">
    <property type="entry name" value="CHASE3"/>
    <property type="match status" value="1"/>
</dbReference>
<feature type="transmembrane region" description="Helical" evidence="2">
    <location>
        <begin position="6"/>
        <end position="29"/>
    </location>
</feature>
<feature type="transmembrane region" description="Helical" evidence="2">
    <location>
        <begin position="174"/>
        <end position="194"/>
    </location>
</feature>
<organism evidence="4 5">
    <name type="scientific">Lacihabitans lacunae</name>
    <dbReference type="NCBI Taxonomy" id="1028214"/>
    <lineage>
        <taxon>Bacteria</taxon>
        <taxon>Pseudomonadati</taxon>
        <taxon>Bacteroidota</taxon>
        <taxon>Cytophagia</taxon>
        <taxon>Cytophagales</taxon>
        <taxon>Leadbetterellaceae</taxon>
        <taxon>Lacihabitans</taxon>
    </lineage>
</organism>
<dbReference type="InterPro" id="IPR036097">
    <property type="entry name" value="HisK_dim/P_sf"/>
</dbReference>
<protein>
    <submittedName>
        <fullName evidence="4">CHASE3 domain-containing protein</fullName>
    </submittedName>
</protein>
<keyword evidence="5" id="KW-1185">Reference proteome</keyword>
<gene>
    <name evidence="4" type="ORF">ACFOOI_06190</name>
</gene>
<feature type="domain" description="CHASE3" evidence="3">
    <location>
        <begin position="35"/>
        <end position="158"/>
    </location>
</feature>
<proteinExistence type="predicted"/>